<comment type="function">
    <text evidence="6">Exhibits a very high intrinsic GTPase hydrolysis rate. Involved in the addition of a carboxymethylaminomethyl (cmnm) group at the wobble position (U34) of certain tRNAs, forming tRNA-cmnm(5)s(2)U34.</text>
</comment>
<gene>
    <name evidence="10" type="primary">mnmE_1</name>
    <name evidence="6" type="synonym">mnmE</name>
    <name evidence="6" type="synonym">trmE</name>
    <name evidence="10" type="ORF">Mal48_17160</name>
</gene>
<dbReference type="RefSeq" id="WP_145197753.1">
    <property type="nucleotide sequence ID" value="NZ_CP036267.1"/>
</dbReference>
<proteinExistence type="inferred from homology"/>
<comment type="caution">
    <text evidence="6">Lacks conserved residue(s) required for the propagation of feature annotation.</text>
</comment>
<dbReference type="OrthoDB" id="9805918at2"/>
<feature type="binding site" evidence="6">
    <location>
        <position position="259"/>
    </location>
    <ligand>
        <name>K(+)</name>
        <dbReference type="ChEBI" id="CHEBI:29103"/>
    </ligand>
</feature>
<comment type="similarity">
    <text evidence="1 6">Belongs to the TRAFAC class TrmE-Era-EngA-EngB-Septin-like GTPase superfamily. TrmE GTPase family.</text>
</comment>
<name>A0A517QLE8_9PLAN</name>
<dbReference type="GO" id="GO:0030488">
    <property type="term" value="P:tRNA methylation"/>
    <property type="evidence" value="ECO:0007669"/>
    <property type="project" value="TreeGrafter"/>
</dbReference>
<organism evidence="10 11">
    <name type="scientific">Thalassoglobus polymorphus</name>
    <dbReference type="NCBI Taxonomy" id="2527994"/>
    <lineage>
        <taxon>Bacteria</taxon>
        <taxon>Pseudomonadati</taxon>
        <taxon>Planctomycetota</taxon>
        <taxon>Planctomycetia</taxon>
        <taxon>Planctomycetales</taxon>
        <taxon>Planctomycetaceae</taxon>
        <taxon>Thalassoglobus</taxon>
    </lineage>
</organism>
<keyword evidence="4 6" id="KW-0630">Potassium</keyword>
<dbReference type="InterPro" id="IPR006073">
    <property type="entry name" value="GTP-bd"/>
</dbReference>
<evidence type="ECO:0000259" key="8">
    <source>
        <dbReference type="Pfam" id="PF10396"/>
    </source>
</evidence>
<dbReference type="PANTHER" id="PTHR42714">
    <property type="entry name" value="TRNA MODIFICATION GTPASE GTPBP3"/>
    <property type="match status" value="1"/>
</dbReference>
<feature type="binding site" evidence="6">
    <location>
        <position position="256"/>
    </location>
    <ligand>
        <name>K(+)</name>
        <dbReference type="ChEBI" id="CHEBI:29103"/>
    </ligand>
</feature>
<evidence type="ECO:0000256" key="2">
    <source>
        <dbReference type="ARBA" id="ARBA00022694"/>
    </source>
</evidence>
<dbReference type="Gene3D" id="1.20.120.430">
    <property type="entry name" value="tRNA modification GTPase MnmE domain 2"/>
    <property type="match status" value="1"/>
</dbReference>
<dbReference type="Proteomes" id="UP000315724">
    <property type="component" value="Chromosome"/>
</dbReference>
<feature type="binding site" evidence="6">
    <location>
        <position position="129"/>
    </location>
    <ligand>
        <name>(6S)-5-formyl-5,6,7,8-tetrahydrofolate</name>
        <dbReference type="ChEBI" id="CHEBI:57457"/>
    </ligand>
</feature>
<keyword evidence="5 6" id="KW-0342">GTP-binding</keyword>
<dbReference type="GO" id="GO:0005829">
    <property type="term" value="C:cytosol"/>
    <property type="evidence" value="ECO:0007669"/>
    <property type="project" value="TreeGrafter"/>
</dbReference>
<feature type="binding site" evidence="6">
    <location>
        <position position="458"/>
    </location>
    <ligand>
        <name>(6S)-5-formyl-5,6,7,8-tetrahydrofolate</name>
        <dbReference type="ChEBI" id="CHEBI:57457"/>
    </ligand>
</feature>
<dbReference type="PANTHER" id="PTHR42714:SF2">
    <property type="entry name" value="TRNA MODIFICATION GTPASE GTPBP3, MITOCHONDRIAL"/>
    <property type="match status" value="1"/>
</dbReference>
<dbReference type="HAMAP" id="MF_00379">
    <property type="entry name" value="GTPase_MnmE"/>
    <property type="match status" value="1"/>
</dbReference>
<feature type="binding site" evidence="6">
    <location>
        <begin position="254"/>
        <end position="260"/>
    </location>
    <ligand>
        <name>GTP</name>
        <dbReference type="ChEBI" id="CHEBI:37565"/>
    </ligand>
</feature>
<dbReference type="KEGG" id="tpol:Mal48_17160"/>
<evidence type="ECO:0000256" key="6">
    <source>
        <dbReference type="HAMAP-Rule" id="MF_00379"/>
    </source>
</evidence>
<feature type="binding site" evidence="6">
    <location>
        <begin position="280"/>
        <end position="283"/>
    </location>
    <ligand>
        <name>GTP</name>
        <dbReference type="ChEBI" id="CHEBI:37565"/>
    </ligand>
</feature>
<comment type="cofactor">
    <cofactor evidence="6">
        <name>K(+)</name>
        <dbReference type="ChEBI" id="CHEBI:29103"/>
    </cofactor>
    <text evidence="6">Binds 1 potassium ion per subunit.</text>
</comment>
<dbReference type="CDD" id="cd14858">
    <property type="entry name" value="TrmE_N"/>
    <property type="match status" value="1"/>
</dbReference>
<accession>A0A517QLE8</accession>
<keyword evidence="3 6" id="KW-0547">Nucleotide-binding</keyword>
<evidence type="ECO:0000313" key="11">
    <source>
        <dbReference type="Proteomes" id="UP000315724"/>
    </source>
</evidence>
<sequence>MNALNVSSNACIAAVASASGPAARGILRVSGSETVALLKRILSSSTPEFHPTHARRYPCSIGLGDGDLELPVDVHLWPTHRSFTGEPLAEIHCVGSPPLLNEILERIFTSGARPAERGEFTLRAFLAGRIDLVQAEAVLGVIDAANPNELKTALDQLAGGISSKISELREELLLHLADLEAGLDFVEEDIDFVQRPEFLEKLRSGDTFLQQLLQQSQERMLSTGHARVVLAGLPNAGKSTLFNALLETETAIVSSIAGTTRDYLAATVHNENGVTYTLIDTAGWESARDGIEEIAGNQRADQYQRADLIVWCSPANATPEEQTENQTLLLSCQEANRSVLEITTKADTLRDSDNEGLINVSVQTGEGIQDVRNAILDELMSSNVDAELTGATAARCRESLQHAHHSLCRALEIVEHAGGDELVAMELRDVLDHLGRIVGVVYTDDILDRIFSRFCIGK</sequence>
<dbReference type="InterPro" id="IPR027368">
    <property type="entry name" value="MnmE_dom2"/>
</dbReference>
<dbReference type="GO" id="GO:0005525">
    <property type="term" value="F:GTP binding"/>
    <property type="evidence" value="ECO:0007669"/>
    <property type="project" value="UniProtKB-UniRule"/>
</dbReference>
<dbReference type="Gene3D" id="3.40.50.300">
    <property type="entry name" value="P-loop containing nucleotide triphosphate hydrolases"/>
    <property type="match status" value="1"/>
</dbReference>
<dbReference type="EMBL" id="CP036267">
    <property type="protein sequence ID" value="QDT32470.1"/>
    <property type="molecule type" value="Genomic_DNA"/>
</dbReference>
<dbReference type="InterPro" id="IPR025867">
    <property type="entry name" value="MnmE_helical"/>
</dbReference>
<feature type="binding site" evidence="6">
    <location>
        <position position="260"/>
    </location>
    <ligand>
        <name>Mg(2+)</name>
        <dbReference type="ChEBI" id="CHEBI:18420"/>
    </ligand>
</feature>
<keyword evidence="6" id="KW-0963">Cytoplasm</keyword>
<feature type="binding site" evidence="6">
    <location>
        <position position="90"/>
    </location>
    <ligand>
        <name>(6S)-5-formyl-5,6,7,8-tetrahydrofolate</name>
        <dbReference type="ChEBI" id="CHEBI:57457"/>
    </ligand>
</feature>
<evidence type="ECO:0000256" key="1">
    <source>
        <dbReference type="ARBA" id="ARBA00011043"/>
    </source>
</evidence>
<comment type="subcellular location">
    <subcellularLocation>
        <location evidence="6">Cytoplasm</location>
    </subcellularLocation>
</comment>
<evidence type="ECO:0000256" key="3">
    <source>
        <dbReference type="ARBA" id="ARBA00022741"/>
    </source>
</evidence>
<feature type="domain" description="MnmE helical" evidence="9">
    <location>
        <begin position="132"/>
        <end position="455"/>
    </location>
</feature>
<feature type="binding site" evidence="6">
    <location>
        <position position="239"/>
    </location>
    <ligand>
        <name>Mg(2+)</name>
        <dbReference type="ChEBI" id="CHEBI:18420"/>
    </ligand>
</feature>
<feature type="domain" description="GTP-binding protein TrmE N-terminal" evidence="8">
    <location>
        <begin position="12"/>
        <end position="129"/>
    </location>
</feature>
<dbReference type="SUPFAM" id="SSF103025">
    <property type="entry name" value="Folate-binding domain"/>
    <property type="match status" value="1"/>
</dbReference>
<dbReference type="Pfam" id="PF10396">
    <property type="entry name" value="TrmE_N"/>
    <property type="match status" value="1"/>
</dbReference>
<dbReference type="EC" id="3.6.-.-" evidence="6"/>
<dbReference type="GO" id="GO:0046872">
    <property type="term" value="F:metal ion binding"/>
    <property type="evidence" value="ECO:0007669"/>
    <property type="project" value="UniProtKB-KW"/>
</dbReference>
<dbReference type="InterPro" id="IPR018948">
    <property type="entry name" value="GTP-bd_TrmE_N"/>
</dbReference>
<feature type="binding site" evidence="6">
    <location>
        <position position="254"/>
    </location>
    <ligand>
        <name>K(+)</name>
        <dbReference type="ChEBI" id="CHEBI:29103"/>
    </ligand>
</feature>
<keyword evidence="11" id="KW-1185">Reference proteome</keyword>
<reference evidence="10 11" key="1">
    <citation type="submission" date="2019-02" db="EMBL/GenBank/DDBJ databases">
        <title>Deep-cultivation of Planctomycetes and their phenomic and genomic characterization uncovers novel biology.</title>
        <authorList>
            <person name="Wiegand S."/>
            <person name="Jogler M."/>
            <person name="Boedeker C."/>
            <person name="Pinto D."/>
            <person name="Vollmers J."/>
            <person name="Rivas-Marin E."/>
            <person name="Kohn T."/>
            <person name="Peeters S.H."/>
            <person name="Heuer A."/>
            <person name="Rast P."/>
            <person name="Oberbeckmann S."/>
            <person name="Bunk B."/>
            <person name="Jeske O."/>
            <person name="Meyerdierks A."/>
            <person name="Storesund J.E."/>
            <person name="Kallscheuer N."/>
            <person name="Luecker S."/>
            <person name="Lage O.M."/>
            <person name="Pohl T."/>
            <person name="Merkel B.J."/>
            <person name="Hornburger P."/>
            <person name="Mueller R.-W."/>
            <person name="Bruemmer F."/>
            <person name="Labrenz M."/>
            <person name="Spormann A.M."/>
            <person name="Op den Camp H."/>
            <person name="Overmann J."/>
            <person name="Amann R."/>
            <person name="Jetten M.S.M."/>
            <person name="Mascher T."/>
            <person name="Medema M.H."/>
            <person name="Devos D.P."/>
            <person name="Kaster A.-K."/>
            <person name="Ovreas L."/>
            <person name="Rohde M."/>
            <person name="Galperin M.Y."/>
            <person name="Jogler C."/>
        </authorList>
    </citation>
    <scope>NUCLEOTIDE SEQUENCE [LARGE SCALE GENOMIC DNA]</scope>
    <source>
        <strain evidence="10 11">Mal48</strain>
    </source>
</reference>
<dbReference type="Pfam" id="PF01926">
    <property type="entry name" value="MMR_HSR1"/>
    <property type="match status" value="1"/>
</dbReference>
<comment type="subunit">
    <text evidence="6">Homodimer. Heterotetramer of two MnmE and two MnmG subunits.</text>
</comment>
<keyword evidence="2 6" id="KW-0819">tRNA processing</keyword>
<keyword evidence="6 10" id="KW-0378">Hydrolase</keyword>
<dbReference type="Gene3D" id="3.30.1360.120">
    <property type="entry name" value="Probable tRNA modification gtpase trme, domain 1"/>
    <property type="match status" value="1"/>
</dbReference>
<evidence type="ECO:0000256" key="5">
    <source>
        <dbReference type="ARBA" id="ARBA00023134"/>
    </source>
</evidence>
<feature type="domain" description="G" evidence="7">
    <location>
        <begin position="227"/>
        <end position="323"/>
    </location>
</feature>
<keyword evidence="6" id="KW-0479">Metal-binding</keyword>
<dbReference type="SUPFAM" id="SSF116878">
    <property type="entry name" value="TrmE connector domain"/>
    <property type="match status" value="1"/>
</dbReference>
<dbReference type="GO" id="GO:0003924">
    <property type="term" value="F:GTPase activity"/>
    <property type="evidence" value="ECO:0007669"/>
    <property type="project" value="UniProtKB-UniRule"/>
</dbReference>
<dbReference type="SUPFAM" id="SSF52540">
    <property type="entry name" value="P-loop containing nucleoside triphosphate hydrolases"/>
    <property type="match status" value="1"/>
</dbReference>
<dbReference type="Pfam" id="PF12631">
    <property type="entry name" value="MnmE_helical"/>
    <property type="match status" value="1"/>
</dbReference>
<keyword evidence="6" id="KW-0460">Magnesium</keyword>
<dbReference type="InterPro" id="IPR027266">
    <property type="entry name" value="TrmE/GcvT-like"/>
</dbReference>
<evidence type="ECO:0000313" key="10">
    <source>
        <dbReference type="EMBL" id="QDT32470.1"/>
    </source>
</evidence>
<feature type="binding site" evidence="6">
    <location>
        <begin position="235"/>
        <end position="240"/>
    </location>
    <ligand>
        <name>GTP</name>
        <dbReference type="ChEBI" id="CHEBI:37565"/>
    </ligand>
</feature>
<dbReference type="InterPro" id="IPR004520">
    <property type="entry name" value="GTPase_MnmE"/>
</dbReference>
<dbReference type="AlphaFoldDB" id="A0A517QLE8"/>
<evidence type="ECO:0000256" key="4">
    <source>
        <dbReference type="ARBA" id="ARBA00022958"/>
    </source>
</evidence>
<evidence type="ECO:0000259" key="7">
    <source>
        <dbReference type="Pfam" id="PF01926"/>
    </source>
</evidence>
<dbReference type="NCBIfam" id="TIGR00231">
    <property type="entry name" value="small_GTP"/>
    <property type="match status" value="1"/>
</dbReference>
<feature type="binding site" evidence="6">
    <location>
        <position position="28"/>
    </location>
    <ligand>
        <name>(6S)-5-formyl-5,6,7,8-tetrahydrofolate</name>
        <dbReference type="ChEBI" id="CHEBI:57457"/>
    </ligand>
</feature>
<dbReference type="GO" id="GO:0002098">
    <property type="term" value="P:tRNA wobble uridine modification"/>
    <property type="evidence" value="ECO:0007669"/>
    <property type="project" value="TreeGrafter"/>
</dbReference>
<protein>
    <recommendedName>
        <fullName evidence="6">tRNA modification GTPase MnmE</fullName>
        <ecNumber evidence="6">3.6.-.-</ecNumber>
    </recommendedName>
</protein>
<dbReference type="InterPro" id="IPR005225">
    <property type="entry name" value="Small_GTP-bd"/>
</dbReference>
<evidence type="ECO:0000259" key="9">
    <source>
        <dbReference type="Pfam" id="PF12631"/>
    </source>
</evidence>
<dbReference type="InterPro" id="IPR027417">
    <property type="entry name" value="P-loop_NTPase"/>
</dbReference>
<feature type="binding site" evidence="6">
    <location>
        <position position="235"/>
    </location>
    <ligand>
        <name>K(+)</name>
        <dbReference type="ChEBI" id="CHEBI:29103"/>
    </ligand>
</feature>